<evidence type="ECO:0000313" key="2">
    <source>
        <dbReference type="Proteomes" id="UP000476281"/>
    </source>
</evidence>
<sequence>PGPMTLRIDQDTADAIVKDNMVAGAAINWLRYMEISQSWTKLNVDNLGVLTMQAAIKGTSRVEGKSSFVNLNYTHEENIFTLWRSLRFGDNLQTWFEQHAAIPLLRGSTGKESEEQQ</sequence>
<dbReference type="EMBL" id="WBSZ01000549">
    <property type="protein sequence ID" value="KAB2517040.1"/>
    <property type="molecule type" value="Genomic_DNA"/>
</dbReference>
<dbReference type="Proteomes" id="UP000476281">
    <property type="component" value="Unassembled WGS sequence"/>
</dbReference>
<gene>
    <name evidence="1" type="ORF">F9C29_15940</name>
</gene>
<dbReference type="AlphaFoldDB" id="A0A6L3XU78"/>
<feature type="non-terminal residue" evidence="1">
    <location>
        <position position="1"/>
    </location>
</feature>
<comment type="caution">
    <text evidence="1">The sequence shown here is derived from an EMBL/GenBank/DDBJ whole genome shotgun (WGS) entry which is preliminary data.</text>
</comment>
<protein>
    <submittedName>
        <fullName evidence="1">Uncharacterized protein</fullName>
    </submittedName>
</protein>
<accession>A0A6L3XU78</accession>
<dbReference type="InterPro" id="IPR021730">
    <property type="entry name" value="YdbH"/>
</dbReference>
<dbReference type="Pfam" id="PF11739">
    <property type="entry name" value="YdbH-like"/>
    <property type="match status" value="1"/>
</dbReference>
<organism evidence="1 2">
    <name type="scientific">Enterobacter hormaechei</name>
    <dbReference type="NCBI Taxonomy" id="158836"/>
    <lineage>
        <taxon>Bacteria</taxon>
        <taxon>Pseudomonadati</taxon>
        <taxon>Pseudomonadota</taxon>
        <taxon>Gammaproteobacteria</taxon>
        <taxon>Enterobacterales</taxon>
        <taxon>Enterobacteriaceae</taxon>
        <taxon>Enterobacter</taxon>
        <taxon>Enterobacter cloacae complex</taxon>
    </lineage>
</organism>
<proteinExistence type="predicted"/>
<reference evidence="1 2" key="1">
    <citation type="submission" date="2019-09" db="EMBL/GenBank/DDBJ databases">
        <title>Reversal of blaTEM antimicrobial resistance by CRISPR-Cas9 in clinical E. coli and other Enterobacteriaceae strains.</title>
        <authorList>
            <person name="Tagliaferri T."/>
            <person name="Guimaraes N."/>
            <person name="Pereira M."/>
            <person name="Felicori L."/>
            <person name="Horz H.-P."/>
            <person name="Santos S."/>
            <person name="Mendes T."/>
        </authorList>
    </citation>
    <scope>NUCLEOTIDE SEQUENCE [LARGE SCALE GENOMIC DNA]</scope>
    <source>
        <strain evidence="1 2">E2_blaTEM_MG</strain>
    </source>
</reference>
<name>A0A6L3XU78_9ENTR</name>
<evidence type="ECO:0000313" key="1">
    <source>
        <dbReference type="EMBL" id="KAB2517040.1"/>
    </source>
</evidence>